<dbReference type="EMBL" id="CAJVQB010068990">
    <property type="protein sequence ID" value="CAG8842445.1"/>
    <property type="molecule type" value="Genomic_DNA"/>
</dbReference>
<comment type="caution">
    <text evidence="1">The sequence shown here is derived from an EMBL/GenBank/DDBJ whole genome shotgun (WGS) entry which is preliminary data.</text>
</comment>
<proteinExistence type="predicted"/>
<dbReference type="Proteomes" id="UP000789901">
    <property type="component" value="Unassembled WGS sequence"/>
</dbReference>
<evidence type="ECO:0000313" key="1">
    <source>
        <dbReference type="EMBL" id="CAG8842445.1"/>
    </source>
</evidence>
<evidence type="ECO:0000313" key="2">
    <source>
        <dbReference type="Proteomes" id="UP000789901"/>
    </source>
</evidence>
<organism evidence="1 2">
    <name type="scientific">Gigaspora margarita</name>
    <dbReference type="NCBI Taxonomy" id="4874"/>
    <lineage>
        <taxon>Eukaryota</taxon>
        <taxon>Fungi</taxon>
        <taxon>Fungi incertae sedis</taxon>
        <taxon>Mucoromycota</taxon>
        <taxon>Glomeromycotina</taxon>
        <taxon>Glomeromycetes</taxon>
        <taxon>Diversisporales</taxon>
        <taxon>Gigasporaceae</taxon>
        <taxon>Gigaspora</taxon>
    </lineage>
</organism>
<feature type="non-terminal residue" evidence="1">
    <location>
        <position position="162"/>
    </location>
</feature>
<accession>A0ABN7WXV2</accession>
<protein>
    <submittedName>
        <fullName evidence="1">36099_t:CDS:1</fullName>
    </submittedName>
</protein>
<name>A0ABN7WXV2_GIGMA</name>
<keyword evidence="2" id="KW-1185">Reference proteome</keyword>
<reference evidence="1 2" key="1">
    <citation type="submission" date="2021-06" db="EMBL/GenBank/DDBJ databases">
        <authorList>
            <person name="Kallberg Y."/>
            <person name="Tangrot J."/>
            <person name="Rosling A."/>
        </authorList>
    </citation>
    <scope>NUCLEOTIDE SEQUENCE [LARGE SCALE GENOMIC DNA]</scope>
    <source>
        <strain evidence="1 2">120-4 pot B 10/14</strain>
    </source>
</reference>
<gene>
    <name evidence="1" type="ORF">GMARGA_LOCUS35987</name>
</gene>
<sequence length="162" mass="18178">MPLIYATNKRTIEVGLPQAIYLGLEIDYNGETDEVEYSICTNDGNYSLDFEVSSIDVSDITKRESHKDVEYIERVTTVIFEKIRNYALTQNCKIHAIGLGAHIKKREPTGLLNGRNAKSLLFEAPGLASRLWLEYDILPFIIGTRGKGIDERASSAIRKAVI</sequence>